<evidence type="ECO:0000313" key="3">
    <source>
        <dbReference type="Proteomes" id="UP000019805"/>
    </source>
</evidence>
<feature type="compositionally biased region" description="Basic and acidic residues" evidence="1">
    <location>
        <begin position="20"/>
        <end position="33"/>
    </location>
</feature>
<dbReference type="EMBL" id="HG916765">
    <property type="protein sequence ID" value="CDM24893.1"/>
    <property type="molecule type" value="Genomic_DNA"/>
</dbReference>
<accession>W8WYQ4</accession>
<name>W8WYQ4_CASD6</name>
<dbReference type="Proteomes" id="UP000019805">
    <property type="component" value="Chromosome"/>
</dbReference>
<protein>
    <submittedName>
        <fullName evidence="2">Uncharacterized protein</fullName>
    </submittedName>
</protein>
<evidence type="ECO:0000313" key="2">
    <source>
        <dbReference type="EMBL" id="CDM24893.1"/>
    </source>
</evidence>
<proteinExistence type="predicted"/>
<dbReference type="AlphaFoldDB" id="W8WYQ4"/>
<dbReference type="HOGENOM" id="CLU_3214000_0_0_4"/>
<evidence type="ECO:0000256" key="1">
    <source>
        <dbReference type="SAM" id="MobiDB-lite"/>
    </source>
</evidence>
<dbReference type="KEGG" id="cdn:BN940_12186"/>
<dbReference type="STRING" id="1437824.BN940_12186"/>
<sequence length="44" mass="4783">MPPGWARTWGGPHGLPMPGESERHAGREADASRHSPRSATTNIY</sequence>
<feature type="region of interest" description="Disordered" evidence="1">
    <location>
        <begin position="1"/>
        <end position="44"/>
    </location>
</feature>
<reference evidence="2 3" key="1">
    <citation type="journal article" date="2014" name="BMC Microbiol.">
        <title>The oxygen-independent metabolism of cyclic monoterpenes in Castellaniella defragrans 65Phen.</title>
        <authorList>
            <person name="Petasch J."/>
            <person name="Disch E.M."/>
            <person name="Markert S."/>
            <person name="Becher D."/>
            <person name="Schweder T."/>
            <person name="Huttel B."/>
            <person name="Reinhardt R."/>
            <person name="Harder J."/>
        </authorList>
    </citation>
    <scope>NUCLEOTIDE SEQUENCE [LARGE SCALE GENOMIC DNA]</scope>
    <source>
        <strain evidence="2">65Phen</strain>
    </source>
</reference>
<keyword evidence="3" id="KW-1185">Reference proteome</keyword>
<organism evidence="2 3">
    <name type="scientific">Castellaniella defragrans (strain DSM 12143 / CCUG 39792 / 65Phen)</name>
    <name type="common">Alcaligenes defragrans</name>
    <dbReference type="NCBI Taxonomy" id="1437824"/>
    <lineage>
        <taxon>Bacteria</taxon>
        <taxon>Pseudomonadati</taxon>
        <taxon>Pseudomonadota</taxon>
        <taxon>Betaproteobacteria</taxon>
        <taxon>Burkholderiales</taxon>
        <taxon>Alcaligenaceae</taxon>
        <taxon>Castellaniella</taxon>
    </lineage>
</organism>
<gene>
    <name evidence="2" type="ORF">BN940_12186</name>
</gene>